<reference evidence="3" key="1">
    <citation type="submission" date="2016-06" db="UniProtKB">
        <authorList>
            <consortium name="WormBaseParasite"/>
        </authorList>
    </citation>
    <scope>IDENTIFICATION</scope>
</reference>
<dbReference type="AlphaFoldDB" id="A0A183J488"/>
<evidence type="ECO:0000313" key="3">
    <source>
        <dbReference type="WBParaSite" id="SBAD_0001105701-mRNA-1"/>
    </source>
</evidence>
<name>A0A183J488_9BILA</name>
<protein>
    <submittedName>
        <fullName evidence="3">4HBT domain-containing protein</fullName>
    </submittedName>
</protein>
<accession>A0A183J488</accession>
<proteinExistence type="predicted"/>
<dbReference type="EMBL" id="UZAM01014419">
    <property type="protein sequence ID" value="VDP33820.1"/>
    <property type="molecule type" value="Genomic_DNA"/>
</dbReference>
<organism evidence="3">
    <name type="scientific">Soboliphyme baturini</name>
    <dbReference type="NCBI Taxonomy" id="241478"/>
    <lineage>
        <taxon>Eukaryota</taxon>
        <taxon>Metazoa</taxon>
        <taxon>Ecdysozoa</taxon>
        <taxon>Nematoda</taxon>
        <taxon>Enoplea</taxon>
        <taxon>Dorylaimia</taxon>
        <taxon>Dioctophymatida</taxon>
        <taxon>Dioctophymatoidea</taxon>
        <taxon>Soboliphymatidae</taxon>
        <taxon>Soboliphyme</taxon>
    </lineage>
</organism>
<gene>
    <name evidence="1" type="ORF">SBAD_LOCUS10686</name>
</gene>
<evidence type="ECO:0000313" key="2">
    <source>
        <dbReference type="Proteomes" id="UP000270296"/>
    </source>
</evidence>
<keyword evidence="2" id="KW-1185">Reference proteome</keyword>
<dbReference type="WBParaSite" id="SBAD_0001105701-mRNA-1">
    <property type="protein sequence ID" value="SBAD_0001105701-mRNA-1"/>
    <property type="gene ID" value="SBAD_0001105701"/>
</dbReference>
<reference evidence="1 2" key="2">
    <citation type="submission" date="2018-11" db="EMBL/GenBank/DDBJ databases">
        <authorList>
            <consortium name="Pathogen Informatics"/>
        </authorList>
    </citation>
    <scope>NUCLEOTIDE SEQUENCE [LARGE SCALE GENOMIC DNA]</scope>
</reference>
<evidence type="ECO:0000313" key="1">
    <source>
        <dbReference type="EMBL" id="VDP33820.1"/>
    </source>
</evidence>
<sequence>MKPSRGQRGLTTKTTMTIAGHLDPAVPHKNRHPFLEDFVLAVATAVAAAESGRLWATTINCTDLQFRSKSQPTG</sequence>
<dbReference type="Proteomes" id="UP000270296">
    <property type="component" value="Unassembled WGS sequence"/>
</dbReference>